<evidence type="ECO:0000256" key="8">
    <source>
        <dbReference type="ARBA" id="ARBA00022603"/>
    </source>
</evidence>
<accession>A0A1G5VWQ6</accession>
<evidence type="ECO:0000259" key="18">
    <source>
        <dbReference type="Pfam" id="PF01746"/>
    </source>
</evidence>
<evidence type="ECO:0000256" key="6">
    <source>
        <dbReference type="ARBA" id="ARBA00014679"/>
    </source>
</evidence>
<dbReference type="Gene3D" id="3.40.1280.10">
    <property type="match status" value="1"/>
</dbReference>
<dbReference type="GO" id="GO:0052906">
    <property type="term" value="F:tRNA (guanine(37)-N1)-methyltransferase activity"/>
    <property type="evidence" value="ECO:0007669"/>
    <property type="project" value="UniProtKB-UniRule"/>
</dbReference>
<dbReference type="RefSeq" id="WP_091364334.1">
    <property type="nucleotide sequence ID" value="NZ_FMXA01000010.1"/>
</dbReference>
<dbReference type="HAMAP" id="MF_00605">
    <property type="entry name" value="TrmD"/>
    <property type="match status" value="1"/>
</dbReference>
<dbReference type="GeneID" id="87755940"/>
<proteinExistence type="inferred from homology"/>
<comment type="subcellular location">
    <subcellularLocation>
        <location evidence="2 15 17">Cytoplasm</location>
    </subcellularLocation>
</comment>
<dbReference type="NCBIfam" id="NF000648">
    <property type="entry name" value="PRK00026.1"/>
    <property type="match status" value="1"/>
</dbReference>
<evidence type="ECO:0000256" key="13">
    <source>
        <dbReference type="ARBA" id="ARBA00033392"/>
    </source>
</evidence>
<dbReference type="AlphaFoldDB" id="A0A1G5VWQ6"/>
<dbReference type="InterPro" id="IPR023148">
    <property type="entry name" value="tRNA_m1G_MeTrfase_C_sf"/>
</dbReference>
<keyword evidence="10 15" id="KW-0949">S-adenosyl-L-methionine</keyword>
<evidence type="ECO:0000256" key="12">
    <source>
        <dbReference type="ARBA" id="ARBA00029736"/>
    </source>
</evidence>
<keyword evidence="7 15" id="KW-0963">Cytoplasm</keyword>
<sequence>MKFDILSLFPDFIEAFFDHSIIKRAIESGRVEMAVTDPRTFSKDKHHHVDDTIYGGGAGMLMQCGPLFDAVESVLPEKGPRDRVIFLSPAGQTFTQDKAKQLYRDYDHLVLICGHYEGVDHRVEEYLADELISIGDYVLTGGELGAMVIADAVSRMIPGVLGDSGSAVTDSFYEPILEYPQYTKPADFRGMKVPEVLLSGHHANIARWRRKEALRRTMKNRPDLMEKLTLSPEDKKLIREIVQEEEV</sequence>
<dbReference type="STRING" id="209880.SAMN02910343_00913"/>
<evidence type="ECO:0000313" key="20">
    <source>
        <dbReference type="Proteomes" id="UP000199689"/>
    </source>
</evidence>
<evidence type="ECO:0000256" key="5">
    <source>
        <dbReference type="ARBA" id="ARBA00012807"/>
    </source>
</evidence>
<evidence type="ECO:0000256" key="4">
    <source>
        <dbReference type="ARBA" id="ARBA00011738"/>
    </source>
</evidence>
<comment type="subunit">
    <text evidence="4 15 17">Homodimer.</text>
</comment>
<dbReference type="InterPro" id="IPR002649">
    <property type="entry name" value="tRNA_m1G_MeTrfase_TrmD"/>
</dbReference>
<keyword evidence="9 15" id="KW-0808">Transferase</keyword>
<dbReference type="EMBL" id="FMXA01000010">
    <property type="protein sequence ID" value="SDA49866.1"/>
    <property type="molecule type" value="Genomic_DNA"/>
</dbReference>
<dbReference type="CDD" id="cd18080">
    <property type="entry name" value="TrmD-like"/>
    <property type="match status" value="1"/>
</dbReference>
<dbReference type="Gene3D" id="1.10.1270.20">
    <property type="entry name" value="tRNA(m1g37)methyltransferase, domain 2"/>
    <property type="match status" value="1"/>
</dbReference>
<evidence type="ECO:0000256" key="15">
    <source>
        <dbReference type="HAMAP-Rule" id="MF_00605"/>
    </source>
</evidence>
<dbReference type="NCBIfam" id="TIGR00088">
    <property type="entry name" value="trmD"/>
    <property type="match status" value="1"/>
</dbReference>
<evidence type="ECO:0000256" key="10">
    <source>
        <dbReference type="ARBA" id="ARBA00022691"/>
    </source>
</evidence>
<evidence type="ECO:0000313" key="19">
    <source>
        <dbReference type="EMBL" id="SDA49866.1"/>
    </source>
</evidence>
<organism evidence="19 20">
    <name type="scientific">Allisonella histaminiformans</name>
    <dbReference type="NCBI Taxonomy" id="209880"/>
    <lineage>
        <taxon>Bacteria</taxon>
        <taxon>Bacillati</taxon>
        <taxon>Bacillota</taxon>
        <taxon>Negativicutes</taxon>
        <taxon>Veillonellales</taxon>
        <taxon>Veillonellaceae</taxon>
        <taxon>Allisonella</taxon>
    </lineage>
</organism>
<feature type="binding site" evidence="15 16">
    <location>
        <begin position="134"/>
        <end position="139"/>
    </location>
    <ligand>
        <name>S-adenosyl-L-methionine</name>
        <dbReference type="ChEBI" id="CHEBI:59789"/>
    </ligand>
</feature>
<evidence type="ECO:0000256" key="2">
    <source>
        <dbReference type="ARBA" id="ARBA00004496"/>
    </source>
</evidence>
<keyword evidence="11 15" id="KW-0819">tRNA processing</keyword>
<dbReference type="GO" id="GO:0002939">
    <property type="term" value="P:tRNA N1-guanine methylation"/>
    <property type="evidence" value="ECO:0007669"/>
    <property type="project" value="TreeGrafter"/>
</dbReference>
<evidence type="ECO:0000256" key="16">
    <source>
        <dbReference type="PIRSR" id="PIRSR000386-1"/>
    </source>
</evidence>
<dbReference type="Proteomes" id="UP000199689">
    <property type="component" value="Unassembled WGS sequence"/>
</dbReference>
<dbReference type="PANTHER" id="PTHR46417:SF1">
    <property type="entry name" value="TRNA (GUANINE-N(1)-)-METHYLTRANSFERASE"/>
    <property type="match status" value="1"/>
</dbReference>
<dbReference type="OrthoDB" id="9807416at2"/>
<keyword evidence="20" id="KW-1185">Reference proteome</keyword>
<feature type="binding site" evidence="15 16">
    <location>
        <position position="114"/>
    </location>
    <ligand>
        <name>S-adenosyl-L-methionine</name>
        <dbReference type="ChEBI" id="CHEBI:59789"/>
    </ligand>
</feature>
<evidence type="ECO:0000256" key="11">
    <source>
        <dbReference type="ARBA" id="ARBA00022694"/>
    </source>
</evidence>
<dbReference type="InterPro" id="IPR029026">
    <property type="entry name" value="tRNA_m1G_MTases_N"/>
</dbReference>
<dbReference type="FunFam" id="1.10.1270.20:FF:000001">
    <property type="entry name" value="tRNA (guanine-N(1)-)-methyltransferase"/>
    <property type="match status" value="1"/>
</dbReference>
<evidence type="ECO:0000256" key="14">
    <source>
        <dbReference type="ARBA" id="ARBA00047783"/>
    </source>
</evidence>
<protein>
    <recommendedName>
        <fullName evidence="6 15">tRNA (guanine-N(1)-)-methyltransferase</fullName>
        <ecNumber evidence="5 15">2.1.1.228</ecNumber>
    </recommendedName>
    <alternativeName>
        <fullName evidence="12 15">M1G-methyltransferase</fullName>
    </alternativeName>
    <alternativeName>
        <fullName evidence="13 15">tRNA [GM37] methyltransferase</fullName>
    </alternativeName>
</protein>
<evidence type="ECO:0000256" key="3">
    <source>
        <dbReference type="ARBA" id="ARBA00007630"/>
    </source>
</evidence>
<evidence type="ECO:0000256" key="7">
    <source>
        <dbReference type="ARBA" id="ARBA00022490"/>
    </source>
</evidence>
<dbReference type="SUPFAM" id="SSF75217">
    <property type="entry name" value="alpha/beta knot"/>
    <property type="match status" value="1"/>
</dbReference>
<dbReference type="PIRSF" id="PIRSF000386">
    <property type="entry name" value="tRNA_mtase"/>
    <property type="match status" value="1"/>
</dbReference>
<evidence type="ECO:0000256" key="9">
    <source>
        <dbReference type="ARBA" id="ARBA00022679"/>
    </source>
</evidence>
<feature type="domain" description="tRNA methyltransferase TRMD/TRM10-type" evidence="18">
    <location>
        <begin position="1"/>
        <end position="227"/>
    </location>
</feature>
<dbReference type="GO" id="GO:0005829">
    <property type="term" value="C:cytosol"/>
    <property type="evidence" value="ECO:0007669"/>
    <property type="project" value="TreeGrafter"/>
</dbReference>
<dbReference type="EC" id="2.1.1.228" evidence="5 15"/>
<keyword evidence="8 15" id="KW-0489">Methyltransferase</keyword>
<dbReference type="InterPro" id="IPR016009">
    <property type="entry name" value="tRNA_MeTrfase_TRMD/TRM10"/>
</dbReference>
<gene>
    <name evidence="15" type="primary">trmD</name>
    <name evidence="19" type="ORF">SAMN02910343_00913</name>
</gene>
<dbReference type="InterPro" id="IPR029028">
    <property type="entry name" value="Alpha/beta_knot_MTases"/>
</dbReference>
<comment type="catalytic activity">
    <reaction evidence="14 15 17">
        <text>guanosine(37) in tRNA + S-adenosyl-L-methionine = N(1)-methylguanosine(37) in tRNA + S-adenosyl-L-homocysteine + H(+)</text>
        <dbReference type="Rhea" id="RHEA:36899"/>
        <dbReference type="Rhea" id="RHEA-COMP:10145"/>
        <dbReference type="Rhea" id="RHEA-COMP:10147"/>
        <dbReference type="ChEBI" id="CHEBI:15378"/>
        <dbReference type="ChEBI" id="CHEBI:57856"/>
        <dbReference type="ChEBI" id="CHEBI:59789"/>
        <dbReference type="ChEBI" id="CHEBI:73542"/>
        <dbReference type="ChEBI" id="CHEBI:74269"/>
        <dbReference type="EC" id="2.1.1.228"/>
    </reaction>
</comment>
<comment type="similarity">
    <text evidence="3 15 17">Belongs to the RNA methyltransferase TrmD family.</text>
</comment>
<evidence type="ECO:0000256" key="17">
    <source>
        <dbReference type="RuleBase" id="RU003464"/>
    </source>
</evidence>
<reference evidence="19 20" key="1">
    <citation type="submission" date="2016-10" db="EMBL/GenBank/DDBJ databases">
        <authorList>
            <person name="de Groot N.N."/>
        </authorList>
    </citation>
    <scope>NUCLEOTIDE SEQUENCE [LARGE SCALE GENOMIC DNA]</scope>
    <source>
        <strain evidence="19 20">DSM 15230</strain>
    </source>
</reference>
<dbReference type="FunFam" id="3.40.1280.10:FF:000001">
    <property type="entry name" value="tRNA (guanine-N(1)-)-methyltransferase"/>
    <property type="match status" value="1"/>
</dbReference>
<dbReference type="PANTHER" id="PTHR46417">
    <property type="entry name" value="TRNA (GUANINE-N(1)-)-METHYLTRANSFERASE"/>
    <property type="match status" value="1"/>
</dbReference>
<evidence type="ECO:0000256" key="1">
    <source>
        <dbReference type="ARBA" id="ARBA00002634"/>
    </source>
</evidence>
<dbReference type="Pfam" id="PF01746">
    <property type="entry name" value="tRNA_m1G_MT"/>
    <property type="match status" value="1"/>
</dbReference>
<comment type="function">
    <text evidence="1 15 17">Specifically methylates guanosine-37 in various tRNAs.</text>
</comment>
<name>A0A1G5VWQ6_9FIRM</name>